<accession>A0A813HHB2</accession>
<sequence>CGWLHGAFHPAPAAKMAPGVDPVEDFVRQRHLDAHKRKVARSQSTISTRWEVREESKLLPRRQNPKKEQLMEDRFSNIERENMRLLNRMQEIEHKGVSGAPACGAPRVCSIHLAHCCC</sequence>
<evidence type="ECO:0000313" key="3">
    <source>
        <dbReference type="Proteomes" id="UP000654075"/>
    </source>
</evidence>
<evidence type="ECO:0000256" key="1">
    <source>
        <dbReference type="ARBA" id="ARBA00008315"/>
    </source>
</evidence>
<reference evidence="2" key="1">
    <citation type="submission" date="2021-02" db="EMBL/GenBank/DDBJ databases">
        <authorList>
            <person name="Dougan E. K."/>
            <person name="Rhodes N."/>
            <person name="Thang M."/>
            <person name="Chan C."/>
        </authorList>
    </citation>
    <scope>NUCLEOTIDE SEQUENCE</scope>
</reference>
<organism evidence="2 3">
    <name type="scientific">Polarella glacialis</name>
    <name type="common">Dinoflagellate</name>
    <dbReference type="NCBI Taxonomy" id="89957"/>
    <lineage>
        <taxon>Eukaryota</taxon>
        <taxon>Sar</taxon>
        <taxon>Alveolata</taxon>
        <taxon>Dinophyceae</taxon>
        <taxon>Suessiales</taxon>
        <taxon>Suessiaceae</taxon>
        <taxon>Polarella</taxon>
    </lineage>
</organism>
<proteinExistence type="inferred from homology"/>
<dbReference type="InterPro" id="IPR029488">
    <property type="entry name" value="Hmw/CFAP97"/>
</dbReference>
<comment type="similarity">
    <text evidence="1">Belongs to the CFAP97 family.</text>
</comment>
<keyword evidence="3" id="KW-1185">Reference proteome</keyword>
<gene>
    <name evidence="2" type="ORF">PGLA1383_LOCUS52896</name>
</gene>
<feature type="non-terminal residue" evidence="2">
    <location>
        <position position="118"/>
    </location>
</feature>
<protein>
    <submittedName>
        <fullName evidence="2">Uncharacterized protein</fullName>
    </submittedName>
</protein>
<dbReference type="AlphaFoldDB" id="A0A813HHB2"/>
<name>A0A813HHB2_POLGL</name>
<comment type="caution">
    <text evidence="2">The sequence shown here is derived from an EMBL/GenBank/DDBJ whole genome shotgun (WGS) entry which is preliminary data.</text>
</comment>
<dbReference type="Proteomes" id="UP000654075">
    <property type="component" value="Unassembled WGS sequence"/>
</dbReference>
<dbReference type="Pfam" id="PF13879">
    <property type="entry name" value="Hmw_CFAP97"/>
    <property type="match status" value="1"/>
</dbReference>
<evidence type="ECO:0000313" key="2">
    <source>
        <dbReference type="EMBL" id="CAE8637549.1"/>
    </source>
</evidence>
<dbReference type="EMBL" id="CAJNNV010031718">
    <property type="protein sequence ID" value="CAE8637549.1"/>
    <property type="molecule type" value="Genomic_DNA"/>
</dbReference>